<accession>A0ABQ9XUR3</accession>
<sequence>MVALTKKLRIVFSEFHKNLPTDPSHLQKHIQMTKDDHYIITHSLLFCSSSFRLPTLLLKSTPQIEVDSEIIRELILFVKEALTTILTNISELDNLIASLHSNSSPTTPLVSGVGVQLADSLHTLRKECEGFVRQGWDFFVRLTANITDPHKSSFQTILLNDPSFPDLILNSLKLPHQEIRENTVLAIINVVVAFPMVKTQFMTANLVGRMFKTADFVSLPLSESRTLLYLASFIARMFVPIINHDITRFKQYHLIRSSVFEPARQFIIFIFHNSDKFILEAEDNSILEVCICFIHPHIRNIELRSDEHDPEFVSELVKMETRTMVEMENEENFWTVFESMLNRTVEWKQNQRDRQKRREVCLREEGWDDGFELRVVGIEVDTNQKVKECARRSRIQSAFNVDEI</sequence>
<evidence type="ECO:0000313" key="2">
    <source>
        <dbReference type="Proteomes" id="UP001281761"/>
    </source>
</evidence>
<dbReference type="Proteomes" id="UP001281761">
    <property type="component" value="Unassembled WGS sequence"/>
</dbReference>
<gene>
    <name evidence="1" type="ORF">BLNAU_9774</name>
</gene>
<dbReference type="EMBL" id="JARBJD010000069">
    <property type="protein sequence ID" value="KAK2955222.1"/>
    <property type="molecule type" value="Genomic_DNA"/>
</dbReference>
<comment type="caution">
    <text evidence="1">The sequence shown here is derived from an EMBL/GenBank/DDBJ whole genome shotgun (WGS) entry which is preliminary data.</text>
</comment>
<reference evidence="1 2" key="1">
    <citation type="journal article" date="2022" name="bioRxiv">
        <title>Genomics of Preaxostyla Flagellates Illuminates Evolutionary Transitions and the Path Towards Mitochondrial Loss.</title>
        <authorList>
            <person name="Novak L.V.F."/>
            <person name="Treitli S.C."/>
            <person name="Pyrih J."/>
            <person name="Halakuc P."/>
            <person name="Pipaliya S.V."/>
            <person name="Vacek V."/>
            <person name="Brzon O."/>
            <person name="Soukal P."/>
            <person name="Eme L."/>
            <person name="Dacks J.B."/>
            <person name="Karnkowska A."/>
            <person name="Elias M."/>
            <person name="Hampl V."/>
        </authorList>
    </citation>
    <scope>NUCLEOTIDE SEQUENCE [LARGE SCALE GENOMIC DNA]</scope>
    <source>
        <strain evidence="1">NAU3</strain>
        <tissue evidence="1">Gut</tissue>
    </source>
</reference>
<organism evidence="1 2">
    <name type="scientific">Blattamonas nauphoetae</name>
    <dbReference type="NCBI Taxonomy" id="2049346"/>
    <lineage>
        <taxon>Eukaryota</taxon>
        <taxon>Metamonada</taxon>
        <taxon>Preaxostyla</taxon>
        <taxon>Oxymonadida</taxon>
        <taxon>Blattamonas</taxon>
    </lineage>
</organism>
<keyword evidence="2" id="KW-1185">Reference proteome</keyword>
<proteinExistence type="predicted"/>
<name>A0ABQ9XUR3_9EUKA</name>
<evidence type="ECO:0000313" key="1">
    <source>
        <dbReference type="EMBL" id="KAK2955222.1"/>
    </source>
</evidence>
<protein>
    <submittedName>
        <fullName evidence="1">Uncharacterized protein</fullName>
    </submittedName>
</protein>